<dbReference type="EMBL" id="UFVS01000001">
    <property type="protein sequence ID" value="SUX41841.1"/>
    <property type="molecule type" value="Genomic_DNA"/>
</dbReference>
<dbReference type="GeneID" id="303672111"/>
<dbReference type="EMBL" id="FTMF01000012">
    <property type="protein sequence ID" value="SIR09377.1"/>
    <property type="molecule type" value="Genomic_DNA"/>
</dbReference>
<evidence type="ECO:0000313" key="2">
    <source>
        <dbReference type="EMBL" id="SUX41841.1"/>
    </source>
</evidence>
<dbReference type="Proteomes" id="UP000255231">
    <property type="component" value="Unassembled WGS sequence"/>
</dbReference>
<dbReference type="SUPFAM" id="SSF56935">
    <property type="entry name" value="Porins"/>
    <property type="match status" value="1"/>
</dbReference>
<evidence type="ECO:0000313" key="1">
    <source>
        <dbReference type="EMBL" id="SIR09377.1"/>
    </source>
</evidence>
<keyword evidence="3" id="KW-1185">Reference proteome</keyword>
<dbReference type="AlphaFoldDB" id="A0A381F5J1"/>
<dbReference type="KEGG" id="cil:EG358_00245"/>
<reference evidence="2 4" key="2">
    <citation type="submission" date="2018-06" db="EMBL/GenBank/DDBJ databases">
        <authorList>
            <consortium name="Pathogen Informatics"/>
            <person name="Doyle S."/>
        </authorList>
    </citation>
    <scope>NUCLEOTIDE SEQUENCE [LARGE SCALE GENOMIC DNA]</scope>
    <source>
        <strain evidence="2 4">NCTC13560</strain>
    </source>
</reference>
<proteinExistence type="predicted"/>
<dbReference type="Gene3D" id="2.60.40.10">
    <property type="entry name" value="Immunoglobulins"/>
    <property type="match status" value="1"/>
</dbReference>
<reference evidence="1 3" key="1">
    <citation type="submission" date="2017-01" db="EMBL/GenBank/DDBJ databases">
        <authorList>
            <person name="Varghese N."/>
            <person name="Submissions S."/>
        </authorList>
    </citation>
    <scope>NUCLEOTIDE SEQUENCE [LARGE SCALE GENOMIC DNA]</scope>
    <source>
        <strain evidence="1 3">ATCC 27950</strain>
    </source>
</reference>
<accession>A0A381F5J1</accession>
<organism evidence="2 4">
    <name type="scientific">Chryseobacterium indoltheticum</name>
    <dbReference type="NCBI Taxonomy" id="254"/>
    <lineage>
        <taxon>Bacteria</taxon>
        <taxon>Pseudomonadati</taxon>
        <taxon>Bacteroidota</taxon>
        <taxon>Flavobacteriia</taxon>
        <taxon>Flavobacteriales</taxon>
        <taxon>Weeksellaceae</taxon>
        <taxon>Chryseobacterium group</taxon>
        <taxon>Chryseobacterium</taxon>
    </lineage>
</organism>
<dbReference type="OrthoDB" id="603275at2"/>
<gene>
    <name evidence="2" type="ORF">NCTC13560_00649</name>
    <name evidence="1" type="ORF">SAMN05421682_11274</name>
</gene>
<name>A0A381F5J1_9FLAO</name>
<evidence type="ECO:0000313" key="3">
    <source>
        <dbReference type="Proteomes" id="UP000185725"/>
    </source>
</evidence>
<dbReference type="RefSeq" id="WP_076561953.1">
    <property type="nucleotide sequence ID" value="NZ_CP033929.1"/>
</dbReference>
<evidence type="ECO:0008006" key="5">
    <source>
        <dbReference type="Google" id="ProtNLM"/>
    </source>
</evidence>
<dbReference type="InterPro" id="IPR013783">
    <property type="entry name" value="Ig-like_fold"/>
</dbReference>
<evidence type="ECO:0000313" key="4">
    <source>
        <dbReference type="Proteomes" id="UP000255231"/>
    </source>
</evidence>
<protein>
    <recommendedName>
        <fullName evidence="5">TonB-dependent receptor</fullName>
    </recommendedName>
</protein>
<dbReference type="Proteomes" id="UP000185725">
    <property type="component" value="Unassembled WGS sequence"/>
</dbReference>
<sequence>MKYLITFPFLFFVHFFWGQNIVVKTISKEKKNLDNVNVQLIKNNKTINFKTTNENGVCSFVVSEKGIYTLKFTSLLYKTKFVEINTFEKSDFEILLEQQITEIQEVKIKARPKIAFAKGDTISYNIKVVKDGTERTVEDLIKKLPGLDINENGKVTNNGNIVGQVLVDGNQFFGKNHKMATQNITADMIDGVDFWKNYTTMSGNQSTALNLKLKDEYKGRITGNAQANYGNKNSYLAHANLFKFSKAGNIAIIANANSIAKDPIGMMDFYEMNKQDDGDNGNDATRLDTPTFLNNDGRVKDKNNQFGALQYSKSNKTFSITAFSIFNTAQLEKLSTISRIAFEGQPATYNLYENRTEKNKGFFGTTQMKIKKTFADKSFLYYNFGFNTEEDNFNQEINRNSNLINTFYDIENGIKSNTLGNFISWNKKFNITKISIDFSQQKNTKKSILQMNSSENLFQNPFNNLLQILDLDSEKYSLQLNLKNNFSFATINYRSGYFYKYENARLSEFFTSESEVKNLKTYDFINEIFIQKGIGSFDLSGTLTSHFLNFNQVEKYYFDKNFKIQYKLQSKASMVFALEYINQYKSPDFIQLLYDQNYNRNLSYMRNASLSPETLVNANAFKFNFISFNLSKGNYFFSILAYEKANSNFSTDVTNFGLFSQSLNVLGNLNDRWFLLTSDDRRIGNFLTLKSKFTGSYSRTNNFVSQQSNETSIKNIEIGQKISSKSKEIPVQFDLGYTFTKSFFKQSLFNTSSSQQNLKLYLGLRANIHKEWLGNILGEYFIQKTQQTILKDFLLGGQISYRKENSNFEYNLLFNNILNLNNFEYINSSVSLLGTEETSIVALHGYITGGLKYYF</sequence>